<protein>
    <submittedName>
        <fullName evidence="1">Uncharacterized protein</fullName>
    </submittedName>
</protein>
<proteinExistence type="predicted"/>
<comment type="caution">
    <text evidence="1">The sequence shown here is derived from an EMBL/GenBank/DDBJ whole genome shotgun (WGS) entry which is preliminary data.</text>
</comment>
<evidence type="ECO:0000313" key="2">
    <source>
        <dbReference type="Proteomes" id="UP000050525"/>
    </source>
</evidence>
<accession>A0A151N6X8</accession>
<evidence type="ECO:0000313" key="1">
    <source>
        <dbReference type="EMBL" id="KYO32570.1"/>
    </source>
</evidence>
<name>A0A151N6X8_ALLMI</name>
<reference evidence="1 2" key="1">
    <citation type="journal article" date="2012" name="Genome Biol.">
        <title>Sequencing three crocodilian genomes to illuminate the evolution of archosaurs and amniotes.</title>
        <authorList>
            <person name="St John J.A."/>
            <person name="Braun E.L."/>
            <person name="Isberg S.R."/>
            <person name="Miles L.G."/>
            <person name="Chong A.Y."/>
            <person name="Gongora J."/>
            <person name="Dalzell P."/>
            <person name="Moran C."/>
            <person name="Bed'hom B."/>
            <person name="Abzhanov A."/>
            <person name="Burgess S.C."/>
            <person name="Cooksey A.M."/>
            <person name="Castoe T.A."/>
            <person name="Crawford N.G."/>
            <person name="Densmore L.D."/>
            <person name="Drew J.C."/>
            <person name="Edwards S.V."/>
            <person name="Faircloth B.C."/>
            <person name="Fujita M.K."/>
            <person name="Greenwold M.J."/>
            <person name="Hoffmann F.G."/>
            <person name="Howard J.M."/>
            <person name="Iguchi T."/>
            <person name="Janes D.E."/>
            <person name="Khan S.Y."/>
            <person name="Kohno S."/>
            <person name="de Koning A.J."/>
            <person name="Lance S.L."/>
            <person name="McCarthy F.M."/>
            <person name="McCormack J.E."/>
            <person name="Merchant M.E."/>
            <person name="Peterson D.G."/>
            <person name="Pollock D.D."/>
            <person name="Pourmand N."/>
            <person name="Raney B.J."/>
            <person name="Roessler K.A."/>
            <person name="Sanford J.R."/>
            <person name="Sawyer R.H."/>
            <person name="Schmidt C.J."/>
            <person name="Triplett E.W."/>
            <person name="Tuberville T.D."/>
            <person name="Venegas-Anaya M."/>
            <person name="Howard J.T."/>
            <person name="Jarvis E.D."/>
            <person name="Guillette L.J.Jr."/>
            <person name="Glenn T.C."/>
            <person name="Green R.E."/>
            <person name="Ray D.A."/>
        </authorList>
    </citation>
    <scope>NUCLEOTIDE SEQUENCE [LARGE SCALE GENOMIC DNA]</scope>
    <source>
        <strain evidence="1">KSC_2009_1</strain>
    </source>
</reference>
<keyword evidence="2" id="KW-1185">Reference proteome</keyword>
<organism evidence="1 2">
    <name type="scientific">Alligator mississippiensis</name>
    <name type="common">American alligator</name>
    <dbReference type="NCBI Taxonomy" id="8496"/>
    <lineage>
        <taxon>Eukaryota</taxon>
        <taxon>Metazoa</taxon>
        <taxon>Chordata</taxon>
        <taxon>Craniata</taxon>
        <taxon>Vertebrata</taxon>
        <taxon>Euteleostomi</taxon>
        <taxon>Archelosauria</taxon>
        <taxon>Archosauria</taxon>
        <taxon>Crocodylia</taxon>
        <taxon>Alligatoridae</taxon>
        <taxon>Alligatorinae</taxon>
        <taxon>Alligator</taxon>
    </lineage>
</organism>
<dbReference type="AlphaFoldDB" id="A0A151N6X8"/>
<dbReference type="EMBL" id="AKHW03003905">
    <property type="protein sequence ID" value="KYO32570.1"/>
    <property type="molecule type" value="Genomic_DNA"/>
</dbReference>
<dbReference type="Proteomes" id="UP000050525">
    <property type="component" value="Unassembled WGS sequence"/>
</dbReference>
<sequence length="67" mass="7646">MLLCIDTGQFKEKSNIPRTLSRPFLRSSWSPFPVNYPPVGLPVLTDKKTDLYEAPIEHLESQVVTLM</sequence>
<gene>
    <name evidence="1" type="ORF">Y1Q_0007770</name>
</gene>